<dbReference type="RefSeq" id="WP_244980957.1">
    <property type="nucleotide sequence ID" value="NZ_CP126003.1"/>
</dbReference>
<comment type="caution">
    <text evidence="1">The sequence shown here is derived from an EMBL/GenBank/DDBJ whole genome shotgun (WGS) entry which is preliminary data.</text>
</comment>
<accession>A0A8I1Y888</accession>
<organism evidence="1 2">
    <name type="scientific">Bradyrhizobium elkanii</name>
    <dbReference type="NCBI Taxonomy" id="29448"/>
    <lineage>
        <taxon>Bacteria</taxon>
        <taxon>Pseudomonadati</taxon>
        <taxon>Pseudomonadota</taxon>
        <taxon>Alphaproteobacteria</taxon>
        <taxon>Hyphomicrobiales</taxon>
        <taxon>Nitrobacteraceae</taxon>
        <taxon>Bradyrhizobium</taxon>
    </lineage>
</organism>
<name>A0A8I1Y888_BRAEL</name>
<evidence type="ECO:0000313" key="2">
    <source>
        <dbReference type="Proteomes" id="UP000673383"/>
    </source>
</evidence>
<dbReference type="EMBL" id="JAFICZ010000001">
    <property type="protein sequence ID" value="MBP1293666.1"/>
    <property type="molecule type" value="Genomic_DNA"/>
</dbReference>
<evidence type="ECO:0000313" key="1">
    <source>
        <dbReference type="EMBL" id="MBP1293666.1"/>
    </source>
</evidence>
<protein>
    <submittedName>
        <fullName evidence="1">Uncharacterized protein</fullName>
    </submittedName>
</protein>
<dbReference type="AlphaFoldDB" id="A0A8I1Y888"/>
<gene>
    <name evidence="1" type="ORF">JOH49_003419</name>
</gene>
<sequence>MDGWLVTVAIIKEDSDDDEEFRHVTYAVAVADPAEAVKLTISDSGVKAAMLNCPLEAGMLQSLGVEPGELIVIHDDAIDPIITRSRRH</sequence>
<dbReference type="Proteomes" id="UP000673383">
    <property type="component" value="Unassembled WGS sequence"/>
</dbReference>
<proteinExistence type="predicted"/>
<reference evidence="1" key="1">
    <citation type="submission" date="2021-02" db="EMBL/GenBank/DDBJ databases">
        <title>Genomic Encyclopedia of Type Strains, Phase IV (KMG-V): Genome sequencing to study the core and pangenomes of soil and plant-associated prokaryotes.</title>
        <authorList>
            <person name="Whitman W."/>
        </authorList>
    </citation>
    <scope>NUCLEOTIDE SEQUENCE</scope>
    <source>
        <strain evidence="1">USDA 406</strain>
    </source>
</reference>